<evidence type="ECO:0000313" key="1">
    <source>
        <dbReference type="EMBL" id="CAK7344443.1"/>
    </source>
</evidence>
<dbReference type="EMBL" id="CAWUPB010001161">
    <property type="protein sequence ID" value="CAK7344443.1"/>
    <property type="molecule type" value="Genomic_DNA"/>
</dbReference>
<organism evidence="1 2">
    <name type="scientific">Dovyalis caffra</name>
    <dbReference type="NCBI Taxonomy" id="77055"/>
    <lineage>
        <taxon>Eukaryota</taxon>
        <taxon>Viridiplantae</taxon>
        <taxon>Streptophyta</taxon>
        <taxon>Embryophyta</taxon>
        <taxon>Tracheophyta</taxon>
        <taxon>Spermatophyta</taxon>
        <taxon>Magnoliopsida</taxon>
        <taxon>eudicotyledons</taxon>
        <taxon>Gunneridae</taxon>
        <taxon>Pentapetalae</taxon>
        <taxon>rosids</taxon>
        <taxon>fabids</taxon>
        <taxon>Malpighiales</taxon>
        <taxon>Salicaceae</taxon>
        <taxon>Flacourtieae</taxon>
        <taxon>Dovyalis</taxon>
    </lineage>
</organism>
<keyword evidence="2" id="KW-1185">Reference proteome</keyword>
<proteinExistence type="predicted"/>
<reference evidence="1 2" key="1">
    <citation type="submission" date="2024-01" db="EMBL/GenBank/DDBJ databases">
        <authorList>
            <person name="Waweru B."/>
        </authorList>
    </citation>
    <scope>NUCLEOTIDE SEQUENCE [LARGE SCALE GENOMIC DNA]</scope>
</reference>
<sequence length="126" mass="14655">MTVQHIVQSRGVVFSYHKQKTTAGTATTEQHRQHIKCLKEKKVEEEEWSTMPKQSGLKEKKEKEKRSTALPFLPFFIQMVEEKDEMPLRYAYERAFQRSAGDNFVFSLPKKFPDITDPSSSSEAQL</sequence>
<dbReference type="AlphaFoldDB" id="A0AAV1S463"/>
<dbReference type="Proteomes" id="UP001314170">
    <property type="component" value="Unassembled WGS sequence"/>
</dbReference>
<evidence type="ECO:0000313" key="2">
    <source>
        <dbReference type="Proteomes" id="UP001314170"/>
    </source>
</evidence>
<comment type="caution">
    <text evidence="1">The sequence shown here is derived from an EMBL/GenBank/DDBJ whole genome shotgun (WGS) entry which is preliminary data.</text>
</comment>
<gene>
    <name evidence="1" type="ORF">DCAF_LOCUS17794</name>
</gene>
<name>A0AAV1S463_9ROSI</name>
<accession>A0AAV1S463</accession>
<protein>
    <submittedName>
        <fullName evidence="1">Uncharacterized protein</fullName>
    </submittedName>
</protein>